<proteinExistence type="predicted"/>
<organism evidence="2 3">
    <name type="scientific">Frondihabitans sucicola</name>
    <dbReference type="NCBI Taxonomy" id="1268041"/>
    <lineage>
        <taxon>Bacteria</taxon>
        <taxon>Bacillati</taxon>
        <taxon>Actinomycetota</taxon>
        <taxon>Actinomycetes</taxon>
        <taxon>Micrococcales</taxon>
        <taxon>Microbacteriaceae</taxon>
        <taxon>Frondihabitans</taxon>
    </lineage>
</organism>
<accession>A0ABM8GU74</accession>
<sequence>MAAQAGVLDGTSAVAVGSAPGGALTVVVLVLGVALVGASAAVAVALYRRREL</sequence>
<keyword evidence="1" id="KW-1133">Transmembrane helix</keyword>
<evidence type="ECO:0008006" key="4">
    <source>
        <dbReference type="Google" id="ProtNLM"/>
    </source>
</evidence>
<name>A0ABM8GU74_9MICO</name>
<keyword evidence="1" id="KW-0472">Membrane</keyword>
<dbReference type="RefSeq" id="WP_286344674.1">
    <property type="nucleotide sequence ID" value="NZ_AP027732.1"/>
</dbReference>
<evidence type="ECO:0000313" key="3">
    <source>
        <dbReference type="Proteomes" id="UP001321486"/>
    </source>
</evidence>
<protein>
    <recommendedName>
        <fullName evidence="4">LPXTG cell wall anchor domain-containing protein</fullName>
    </recommendedName>
</protein>
<gene>
    <name evidence="2" type="ORF">GCM10025867_42720</name>
</gene>
<keyword evidence="1" id="KW-0812">Transmembrane</keyword>
<feature type="transmembrane region" description="Helical" evidence="1">
    <location>
        <begin position="23"/>
        <end position="47"/>
    </location>
</feature>
<dbReference type="EMBL" id="AP027732">
    <property type="protein sequence ID" value="BDZ52031.1"/>
    <property type="molecule type" value="Genomic_DNA"/>
</dbReference>
<evidence type="ECO:0000313" key="2">
    <source>
        <dbReference type="EMBL" id="BDZ52031.1"/>
    </source>
</evidence>
<reference evidence="3" key="1">
    <citation type="journal article" date="2019" name="Int. J. Syst. Evol. Microbiol.">
        <title>The Global Catalogue of Microorganisms (GCM) 10K type strain sequencing project: providing services to taxonomists for standard genome sequencing and annotation.</title>
        <authorList>
            <consortium name="The Broad Institute Genomics Platform"/>
            <consortium name="The Broad Institute Genome Sequencing Center for Infectious Disease"/>
            <person name="Wu L."/>
            <person name="Ma J."/>
        </authorList>
    </citation>
    <scope>NUCLEOTIDE SEQUENCE [LARGE SCALE GENOMIC DNA]</scope>
    <source>
        <strain evidence="3">NBRC 108728</strain>
    </source>
</reference>
<evidence type="ECO:0000256" key="1">
    <source>
        <dbReference type="SAM" id="Phobius"/>
    </source>
</evidence>
<keyword evidence="3" id="KW-1185">Reference proteome</keyword>
<dbReference type="Proteomes" id="UP001321486">
    <property type="component" value="Chromosome"/>
</dbReference>